<evidence type="ECO:0000313" key="2">
    <source>
        <dbReference type="Proteomes" id="UP001497700"/>
    </source>
</evidence>
<name>A0ACB9YQ22_9PEZI</name>
<dbReference type="Proteomes" id="UP001497700">
    <property type="component" value="Unassembled WGS sequence"/>
</dbReference>
<accession>A0ACB9YQ22</accession>
<sequence length="414" mass="45797">MDSQKVDVILEELVNSLKLCVEALKSPPVSSELENALHSDAGLPDQRIGSLSATAVDLLGEAEILLKPGHLILAEHFLGYTDTKCLLAAVQLRVPDALTEGPLTLDEIATRCSANPIRLKQILCSLYNNGIFTYEAATRTYANNHVSRLLLVDHPTQWHNWVDLYGQEFYDIARGIPGSVRANSLRTAAQINLDTDQSMFAYFQEHGLVPRLHQTLGSGAAAMAPGILEDYPWGEVADKIIMDIGGGSGAMLASLLRRFPSMRGGMFELQGVISHTRPFFRTGGQFEDVGGRVADGYLIAGNFLEAVPASEVYIMKWVLHDWGDQEVVTILKNIRGAIVENKDTSRLVLLESILADGYSARLSRLGDINMMMMTAHGMERSEAEWRHLAEKAGWGHFRLFKLRRSWVDAIELKP</sequence>
<proteinExistence type="predicted"/>
<comment type="caution">
    <text evidence="1">The sequence shown here is derived from an EMBL/GenBank/DDBJ whole genome shotgun (WGS) entry which is preliminary data.</text>
</comment>
<protein>
    <submittedName>
        <fullName evidence="1">O-methyltransferase</fullName>
    </submittedName>
</protein>
<evidence type="ECO:0000313" key="1">
    <source>
        <dbReference type="EMBL" id="KAI4861221.1"/>
    </source>
</evidence>
<gene>
    <name evidence="1" type="ORF">F4820DRAFT_434544</name>
</gene>
<organism evidence="1 2">
    <name type="scientific">Hypoxylon rubiginosum</name>
    <dbReference type="NCBI Taxonomy" id="110542"/>
    <lineage>
        <taxon>Eukaryota</taxon>
        <taxon>Fungi</taxon>
        <taxon>Dikarya</taxon>
        <taxon>Ascomycota</taxon>
        <taxon>Pezizomycotina</taxon>
        <taxon>Sordariomycetes</taxon>
        <taxon>Xylariomycetidae</taxon>
        <taxon>Xylariales</taxon>
        <taxon>Hypoxylaceae</taxon>
        <taxon>Hypoxylon</taxon>
    </lineage>
</organism>
<keyword evidence="2" id="KW-1185">Reference proteome</keyword>
<reference evidence="1 2" key="1">
    <citation type="journal article" date="2022" name="New Phytol.">
        <title>Ecological generalism drives hyperdiversity of secondary metabolite gene clusters in xylarialean endophytes.</title>
        <authorList>
            <person name="Franco M.E.E."/>
            <person name="Wisecaver J.H."/>
            <person name="Arnold A.E."/>
            <person name="Ju Y.M."/>
            <person name="Slot J.C."/>
            <person name="Ahrendt S."/>
            <person name="Moore L.P."/>
            <person name="Eastman K.E."/>
            <person name="Scott K."/>
            <person name="Konkel Z."/>
            <person name="Mondo S.J."/>
            <person name="Kuo A."/>
            <person name="Hayes R.D."/>
            <person name="Haridas S."/>
            <person name="Andreopoulos B."/>
            <person name="Riley R."/>
            <person name="LaButti K."/>
            <person name="Pangilinan J."/>
            <person name="Lipzen A."/>
            <person name="Amirebrahimi M."/>
            <person name="Yan J."/>
            <person name="Adam C."/>
            <person name="Keymanesh K."/>
            <person name="Ng V."/>
            <person name="Louie K."/>
            <person name="Northen T."/>
            <person name="Drula E."/>
            <person name="Henrissat B."/>
            <person name="Hsieh H.M."/>
            <person name="Youens-Clark K."/>
            <person name="Lutzoni F."/>
            <person name="Miadlikowska J."/>
            <person name="Eastwood D.C."/>
            <person name="Hamelin R.C."/>
            <person name="Grigoriev I.V."/>
            <person name="U'Ren J.M."/>
        </authorList>
    </citation>
    <scope>NUCLEOTIDE SEQUENCE [LARGE SCALE GENOMIC DNA]</scope>
    <source>
        <strain evidence="1 2">CBS 119005</strain>
    </source>
</reference>
<dbReference type="EMBL" id="MU393559">
    <property type="protein sequence ID" value="KAI4861221.1"/>
    <property type="molecule type" value="Genomic_DNA"/>
</dbReference>